<dbReference type="OrthoDB" id="10456869at2759"/>
<evidence type="ECO:0000256" key="1">
    <source>
        <dbReference type="SAM" id="MobiDB-lite"/>
    </source>
</evidence>
<feature type="region of interest" description="Disordered" evidence="1">
    <location>
        <begin position="85"/>
        <end position="114"/>
    </location>
</feature>
<proteinExistence type="predicted"/>
<dbReference type="AlphaFoldDB" id="A0A3N4LAU6"/>
<name>A0A3N4LAU6_9PEZI</name>
<accession>A0A3N4LAU6</accession>
<feature type="compositionally biased region" description="Polar residues" evidence="1">
    <location>
        <begin position="99"/>
        <end position="109"/>
    </location>
</feature>
<evidence type="ECO:0000313" key="2">
    <source>
        <dbReference type="EMBL" id="RPB19980.1"/>
    </source>
</evidence>
<feature type="compositionally biased region" description="Basic and acidic residues" evidence="1">
    <location>
        <begin position="189"/>
        <end position="204"/>
    </location>
</feature>
<dbReference type="Proteomes" id="UP000267821">
    <property type="component" value="Unassembled WGS sequence"/>
</dbReference>
<reference evidence="2 3" key="1">
    <citation type="journal article" date="2018" name="Nat. Ecol. Evol.">
        <title>Pezizomycetes genomes reveal the molecular basis of ectomycorrhizal truffle lifestyle.</title>
        <authorList>
            <person name="Murat C."/>
            <person name="Payen T."/>
            <person name="Noel B."/>
            <person name="Kuo A."/>
            <person name="Morin E."/>
            <person name="Chen J."/>
            <person name="Kohler A."/>
            <person name="Krizsan K."/>
            <person name="Balestrini R."/>
            <person name="Da Silva C."/>
            <person name="Montanini B."/>
            <person name="Hainaut M."/>
            <person name="Levati E."/>
            <person name="Barry K.W."/>
            <person name="Belfiori B."/>
            <person name="Cichocki N."/>
            <person name="Clum A."/>
            <person name="Dockter R.B."/>
            <person name="Fauchery L."/>
            <person name="Guy J."/>
            <person name="Iotti M."/>
            <person name="Le Tacon F."/>
            <person name="Lindquist E.A."/>
            <person name="Lipzen A."/>
            <person name="Malagnac F."/>
            <person name="Mello A."/>
            <person name="Molinier V."/>
            <person name="Miyauchi S."/>
            <person name="Poulain J."/>
            <person name="Riccioni C."/>
            <person name="Rubini A."/>
            <person name="Sitrit Y."/>
            <person name="Splivallo R."/>
            <person name="Traeger S."/>
            <person name="Wang M."/>
            <person name="Zifcakova L."/>
            <person name="Wipf D."/>
            <person name="Zambonelli A."/>
            <person name="Paolocci F."/>
            <person name="Nowrousian M."/>
            <person name="Ottonello S."/>
            <person name="Baldrian P."/>
            <person name="Spatafora J.W."/>
            <person name="Henrissat B."/>
            <person name="Nagy L.G."/>
            <person name="Aury J.M."/>
            <person name="Wincker P."/>
            <person name="Grigoriev I.V."/>
            <person name="Bonfante P."/>
            <person name="Martin F.M."/>
        </authorList>
    </citation>
    <scope>NUCLEOTIDE SEQUENCE [LARGE SCALE GENOMIC DNA]</scope>
    <source>
        <strain evidence="2 3">ATCC MYA-4762</strain>
    </source>
</reference>
<feature type="compositionally biased region" description="Low complexity" evidence="1">
    <location>
        <begin position="16"/>
        <end position="46"/>
    </location>
</feature>
<protein>
    <submittedName>
        <fullName evidence="2">Uncharacterized protein</fullName>
    </submittedName>
</protein>
<sequence>MAVAYCYQYQVSAMASQQTAQTSSQASAHSSQASAHSSPYSPQQHQYSRRDPSSLDGYSHSPHRRSHSLSGHHAYNEEFLFPERQSRRSGARQELALSHTISQSRSPPRSGTIRMPIIEQGSHDDGWVMPTTRHFTPLPAPGEERQREYRGHRRRYSVASPTLLPGEWAPSASRSTSPCSVGSSRRSSRSSEKRVTFAREPEIF</sequence>
<keyword evidence="3" id="KW-1185">Reference proteome</keyword>
<evidence type="ECO:0000313" key="3">
    <source>
        <dbReference type="Proteomes" id="UP000267821"/>
    </source>
</evidence>
<organism evidence="2 3">
    <name type="scientific">Terfezia boudieri ATCC MYA-4762</name>
    <dbReference type="NCBI Taxonomy" id="1051890"/>
    <lineage>
        <taxon>Eukaryota</taxon>
        <taxon>Fungi</taxon>
        <taxon>Dikarya</taxon>
        <taxon>Ascomycota</taxon>
        <taxon>Pezizomycotina</taxon>
        <taxon>Pezizomycetes</taxon>
        <taxon>Pezizales</taxon>
        <taxon>Pezizaceae</taxon>
        <taxon>Terfezia</taxon>
    </lineage>
</organism>
<feature type="region of interest" description="Disordered" evidence="1">
    <location>
        <begin position="16"/>
        <end position="71"/>
    </location>
</feature>
<dbReference type="EMBL" id="ML121580">
    <property type="protein sequence ID" value="RPB19980.1"/>
    <property type="molecule type" value="Genomic_DNA"/>
</dbReference>
<gene>
    <name evidence="2" type="ORF">L211DRAFT_842194</name>
</gene>
<feature type="region of interest" description="Disordered" evidence="1">
    <location>
        <begin position="133"/>
        <end position="204"/>
    </location>
</feature>
<feature type="compositionally biased region" description="Low complexity" evidence="1">
    <location>
        <begin position="173"/>
        <end position="185"/>
    </location>
</feature>
<dbReference type="InParanoid" id="A0A3N4LAU6"/>